<evidence type="ECO:0000313" key="2">
    <source>
        <dbReference type="Proteomes" id="UP000649617"/>
    </source>
</evidence>
<dbReference type="Proteomes" id="UP000649617">
    <property type="component" value="Unassembled WGS sequence"/>
</dbReference>
<name>A0A812TKU4_SYMPI</name>
<comment type="caution">
    <text evidence="1">The sequence shown here is derived from an EMBL/GenBank/DDBJ whole genome shotgun (WGS) entry which is preliminary data.</text>
</comment>
<dbReference type="EMBL" id="CAJNIZ010030735">
    <property type="protein sequence ID" value="CAE7525823.1"/>
    <property type="molecule type" value="Genomic_DNA"/>
</dbReference>
<sequence>QVDDGFIHINNKTTFNEAETGGATLNLKTPGEYQCPPASSLTGTSRAERAAEMAAAAAAVAAHRGSDEEPLPVHLALIGGTHERQTSARRASYHAEVEEMRRGKALAIMRDWASRHGQLVPRAGERLSSQGTVEES</sequence>
<accession>A0A812TKU4</accession>
<proteinExistence type="predicted"/>
<evidence type="ECO:0000313" key="1">
    <source>
        <dbReference type="EMBL" id="CAE7525823.1"/>
    </source>
</evidence>
<organism evidence="1 2">
    <name type="scientific">Symbiodinium pilosum</name>
    <name type="common">Dinoflagellate</name>
    <dbReference type="NCBI Taxonomy" id="2952"/>
    <lineage>
        <taxon>Eukaryota</taxon>
        <taxon>Sar</taxon>
        <taxon>Alveolata</taxon>
        <taxon>Dinophyceae</taxon>
        <taxon>Suessiales</taxon>
        <taxon>Symbiodiniaceae</taxon>
        <taxon>Symbiodinium</taxon>
    </lineage>
</organism>
<feature type="non-terminal residue" evidence="1">
    <location>
        <position position="136"/>
    </location>
</feature>
<keyword evidence="2" id="KW-1185">Reference proteome</keyword>
<reference evidence="1" key="1">
    <citation type="submission" date="2021-02" db="EMBL/GenBank/DDBJ databases">
        <authorList>
            <person name="Dougan E. K."/>
            <person name="Rhodes N."/>
            <person name="Thang M."/>
            <person name="Chan C."/>
        </authorList>
    </citation>
    <scope>NUCLEOTIDE SEQUENCE</scope>
</reference>
<gene>
    <name evidence="1" type="ORF">SPIL2461_LOCUS13806</name>
</gene>
<dbReference type="AlphaFoldDB" id="A0A812TKU4"/>
<protein>
    <submittedName>
        <fullName evidence="1">Uncharacterized protein</fullName>
    </submittedName>
</protein>